<dbReference type="InterPro" id="IPR038389">
    <property type="entry name" value="PSMG2_sf"/>
</dbReference>
<name>C5LAC7_PERM5</name>
<sequence>MNDTQKETVVVKLDSEADDELTFWPVNGGVQELKGKTLIVACGSFASIEGLACDYIIEALKLSPVGVFTSTYIEALVQTLDGGRTIATGMELYGGEDSAYMVLQLRSSYRKKGLLGRALSRWITSAGFSRVLGVSSMSSHVQDDSDLEVDTPLRGFRTENTSFGLPVVDKNRIIGGGLITRLDEDIPGLLCFAKGTDVEKLPLARIMANFLLTNVCGLPEAPTDLRPASWLAIQQASGYGRYDDEEDLRRMWA</sequence>
<dbReference type="OMA" id="DLRRMWA"/>
<evidence type="ECO:0000256" key="1">
    <source>
        <dbReference type="ARBA" id="ARBA00019186"/>
    </source>
</evidence>
<reference evidence="4 5" key="1">
    <citation type="submission" date="2008-07" db="EMBL/GenBank/DDBJ databases">
        <authorList>
            <person name="El-Sayed N."/>
            <person name="Caler E."/>
            <person name="Inman J."/>
            <person name="Amedeo P."/>
            <person name="Hass B."/>
            <person name="Wortman J."/>
        </authorList>
    </citation>
    <scope>NUCLEOTIDE SEQUENCE [LARGE SCALE GENOMIC DNA]</scope>
    <source>
        <strain evidence="5">ATCC 50983 / TXsc</strain>
    </source>
</reference>
<gene>
    <name evidence="4" type="ORF">Pmar_PMAR006152</name>
</gene>
<dbReference type="Pfam" id="PF09754">
    <property type="entry name" value="PAC2"/>
    <property type="match status" value="1"/>
</dbReference>
<dbReference type="EMBL" id="GG680729">
    <property type="protein sequence ID" value="EER06383.1"/>
    <property type="molecule type" value="Genomic_DNA"/>
</dbReference>
<evidence type="ECO:0000313" key="4">
    <source>
        <dbReference type="EMBL" id="EER06383.1"/>
    </source>
</evidence>
<protein>
    <recommendedName>
        <fullName evidence="1">Proteasome assembly chaperone 2</fullName>
    </recommendedName>
</protein>
<dbReference type="PANTHER" id="PTHR12970:SF1">
    <property type="entry name" value="PROTEASOME ASSEMBLY CHAPERONE 2"/>
    <property type="match status" value="1"/>
</dbReference>
<dbReference type="AlphaFoldDB" id="C5LAC7"/>
<dbReference type="Gene3D" id="3.40.50.10900">
    <property type="entry name" value="PAC-like subunit"/>
    <property type="match status" value="1"/>
</dbReference>
<dbReference type="GO" id="GO:0005634">
    <property type="term" value="C:nucleus"/>
    <property type="evidence" value="ECO:0007669"/>
    <property type="project" value="TreeGrafter"/>
</dbReference>
<keyword evidence="2" id="KW-0143">Chaperone</keyword>
<dbReference type="GO" id="GO:0043248">
    <property type="term" value="P:proteasome assembly"/>
    <property type="evidence" value="ECO:0007669"/>
    <property type="project" value="TreeGrafter"/>
</dbReference>
<keyword evidence="5" id="KW-1185">Reference proteome</keyword>
<dbReference type="InterPro" id="IPR019151">
    <property type="entry name" value="Proteasome_assmbl_chaperone_2"/>
</dbReference>
<dbReference type="GeneID" id="9065687"/>
<evidence type="ECO:0000256" key="3">
    <source>
        <dbReference type="ARBA" id="ARBA00025745"/>
    </source>
</evidence>
<evidence type="ECO:0000313" key="5">
    <source>
        <dbReference type="Proteomes" id="UP000007800"/>
    </source>
</evidence>
<evidence type="ECO:0000256" key="2">
    <source>
        <dbReference type="ARBA" id="ARBA00023186"/>
    </source>
</evidence>
<dbReference type="GO" id="GO:0005829">
    <property type="term" value="C:cytosol"/>
    <property type="evidence" value="ECO:0007669"/>
    <property type="project" value="TreeGrafter"/>
</dbReference>
<accession>C5LAC7</accession>
<proteinExistence type="inferred from homology"/>
<dbReference type="InterPro" id="IPR016562">
    <property type="entry name" value="Proteasome_assmbl_chp_2_euk"/>
</dbReference>
<dbReference type="OrthoDB" id="10260712at2759"/>
<dbReference type="RefSeq" id="XP_002774567.1">
    <property type="nucleotide sequence ID" value="XM_002774521.1"/>
</dbReference>
<dbReference type="InParanoid" id="C5LAC7"/>
<dbReference type="Proteomes" id="UP000007800">
    <property type="component" value="Unassembled WGS sequence"/>
</dbReference>
<dbReference type="PANTHER" id="PTHR12970">
    <property type="entry name" value="PROTEASOME ASSEMBLY CHAPERONE 2"/>
    <property type="match status" value="1"/>
</dbReference>
<comment type="similarity">
    <text evidence="3">Belongs to the PSMG2 family.</text>
</comment>
<organism evidence="5">
    <name type="scientific">Perkinsus marinus (strain ATCC 50983 / TXsc)</name>
    <dbReference type="NCBI Taxonomy" id="423536"/>
    <lineage>
        <taxon>Eukaryota</taxon>
        <taxon>Sar</taxon>
        <taxon>Alveolata</taxon>
        <taxon>Perkinsozoa</taxon>
        <taxon>Perkinsea</taxon>
        <taxon>Perkinsida</taxon>
        <taxon>Perkinsidae</taxon>
        <taxon>Perkinsus</taxon>
    </lineage>
</organism>